<dbReference type="AlphaFoldDB" id="J3LKM4"/>
<protein>
    <submittedName>
        <fullName evidence="1">Uncharacterized protein</fullName>
    </submittedName>
</protein>
<keyword evidence="2" id="KW-1185">Reference proteome</keyword>
<proteinExistence type="predicted"/>
<reference evidence="1" key="2">
    <citation type="submission" date="2013-04" db="UniProtKB">
        <authorList>
            <consortium name="EnsemblPlants"/>
        </authorList>
    </citation>
    <scope>IDENTIFICATION</scope>
</reference>
<dbReference type="EnsemblPlants" id="OB03G16000.1">
    <property type="protein sequence ID" value="OB03G16000.1"/>
    <property type="gene ID" value="OB03G16000"/>
</dbReference>
<name>J3LKM4_ORYBR</name>
<evidence type="ECO:0000313" key="2">
    <source>
        <dbReference type="Proteomes" id="UP000006038"/>
    </source>
</evidence>
<reference evidence="1" key="1">
    <citation type="journal article" date="2013" name="Nat. Commun.">
        <title>Whole-genome sequencing of Oryza brachyantha reveals mechanisms underlying Oryza genome evolution.</title>
        <authorList>
            <person name="Chen J."/>
            <person name="Huang Q."/>
            <person name="Gao D."/>
            <person name="Wang J."/>
            <person name="Lang Y."/>
            <person name="Liu T."/>
            <person name="Li B."/>
            <person name="Bai Z."/>
            <person name="Luis Goicoechea J."/>
            <person name="Liang C."/>
            <person name="Chen C."/>
            <person name="Zhang W."/>
            <person name="Sun S."/>
            <person name="Liao Y."/>
            <person name="Zhang X."/>
            <person name="Yang L."/>
            <person name="Song C."/>
            <person name="Wang M."/>
            <person name="Shi J."/>
            <person name="Liu G."/>
            <person name="Liu J."/>
            <person name="Zhou H."/>
            <person name="Zhou W."/>
            <person name="Yu Q."/>
            <person name="An N."/>
            <person name="Chen Y."/>
            <person name="Cai Q."/>
            <person name="Wang B."/>
            <person name="Liu B."/>
            <person name="Min J."/>
            <person name="Huang Y."/>
            <person name="Wu H."/>
            <person name="Li Z."/>
            <person name="Zhang Y."/>
            <person name="Yin Y."/>
            <person name="Song W."/>
            <person name="Jiang J."/>
            <person name="Jackson S.A."/>
            <person name="Wing R.A."/>
            <person name="Wang J."/>
            <person name="Chen M."/>
        </authorList>
    </citation>
    <scope>NUCLEOTIDE SEQUENCE [LARGE SCALE GENOMIC DNA]</scope>
    <source>
        <strain evidence="1">cv. IRGC 101232</strain>
    </source>
</reference>
<evidence type="ECO:0000313" key="1">
    <source>
        <dbReference type="EnsemblPlants" id="OB03G16000.1"/>
    </source>
</evidence>
<dbReference type="HOGENOM" id="CLU_2816506_0_0_1"/>
<accession>J3LKM4</accession>
<organism evidence="1">
    <name type="scientific">Oryza brachyantha</name>
    <name type="common">malo sina</name>
    <dbReference type="NCBI Taxonomy" id="4533"/>
    <lineage>
        <taxon>Eukaryota</taxon>
        <taxon>Viridiplantae</taxon>
        <taxon>Streptophyta</taxon>
        <taxon>Embryophyta</taxon>
        <taxon>Tracheophyta</taxon>
        <taxon>Spermatophyta</taxon>
        <taxon>Magnoliopsida</taxon>
        <taxon>Liliopsida</taxon>
        <taxon>Poales</taxon>
        <taxon>Poaceae</taxon>
        <taxon>BOP clade</taxon>
        <taxon>Oryzoideae</taxon>
        <taxon>Oryzeae</taxon>
        <taxon>Oryzinae</taxon>
        <taxon>Oryza</taxon>
    </lineage>
</organism>
<dbReference type="Gramene" id="OB03G16000.1">
    <property type="protein sequence ID" value="OB03G16000.1"/>
    <property type="gene ID" value="OB03G16000"/>
</dbReference>
<sequence length="67" mass="7384">MARAGEPRRHALALIIASISPLRSETSIAMTPTRHLVASGRSTWQSGSLSINNFELVYHGVELRVRN</sequence>
<dbReference type="Proteomes" id="UP000006038">
    <property type="component" value="Chromosome 3"/>
</dbReference>